<feature type="region of interest" description="Disordered" evidence="7">
    <location>
        <begin position="16"/>
        <end position="262"/>
    </location>
</feature>
<reference evidence="9 10" key="1">
    <citation type="journal article" date="2012" name="Genome Biol.">
        <title>Genome and low-iron response of an oceanic diatom adapted to chronic iron limitation.</title>
        <authorList>
            <person name="Lommer M."/>
            <person name="Specht M."/>
            <person name="Roy A.S."/>
            <person name="Kraemer L."/>
            <person name="Andreson R."/>
            <person name="Gutowska M.A."/>
            <person name="Wolf J."/>
            <person name="Bergner S.V."/>
            <person name="Schilhabel M.B."/>
            <person name="Klostermeier U.C."/>
            <person name="Beiko R.G."/>
            <person name="Rosenstiel P."/>
            <person name="Hippler M."/>
            <person name="Laroche J."/>
        </authorList>
    </citation>
    <scope>NUCLEOTIDE SEQUENCE [LARGE SCALE GENOMIC DNA]</scope>
    <source>
        <strain evidence="9 10">CCMP1005</strain>
    </source>
</reference>
<comment type="similarity">
    <text evidence="6">Belongs to the DEAD box helicase family.</text>
</comment>
<keyword evidence="3 6" id="KW-0347">Helicase</keyword>
<keyword evidence="2 6" id="KW-0378">Hydrolase</keyword>
<evidence type="ECO:0000256" key="7">
    <source>
        <dbReference type="SAM" id="MobiDB-lite"/>
    </source>
</evidence>
<keyword evidence="10" id="KW-1185">Reference proteome</keyword>
<dbReference type="InterPro" id="IPR027417">
    <property type="entry name" value="P-loop_NTPase"/>
</dbReference>
<accession>K0STX0</accession>
<evidence type="ECO:0000313" key="10">
    <source>
        <dbReference type="Proteomes" id="UP000266841"/>
    </source>
</evidence>
<dbReference type="Proteomes" id="UP000266841">
    <property type="component" value="Unassembled WGS sequence"/>
</dbReference>
<dbReference type="Gene3D" id="3.40.50.300">
    <property type="entry name" value="P-loop containing nucleotide triphosphate hydrolases"/>
    <property type="match status" value="1"/>
</dbReference>
<dbReference type="InterPro" id="IPR025313">
    <property type="entry name" value="SPB4-like_CTE"/>
</dbReference>
<feature type="compositionally biased region" description="Basic and acidic residues" evidence="7">
    <location>
        <begin position="610"/>
        <end position="629"/>
    </location>
</feature>
<evidence type="ECO:0000256" key="1">
    <source>
        <dbReference type="ARBA" id="ARBA00022741"/>
    </source>
</evidence>
<feature type="compositionally biased region" description="Acidic residues" evidence="7">
    <location>
        <begin position="227"/>
        <end position="247"/>
    </location>
</feature>
<feature type="compositionally biased region" description="Acidic residues" evidence="7">
    <location>
        <begin position="195"/>
        <end position="204"/>
    </location>
</feature>
<dbReference type="OrthoDB" id="1701351at2759"/>
<sequence length="645" mass="70006">MDPPIDTVSECWRAESETVIDTTSEPPALYGRQADRIRSREPGDAEAAAARRRGRDAPTQLSAKLEGYRSGAAGIGSNGNWDKNSAAAPASVKSSRSGKKSSSASAAMSSSGSRRKPQGSSDAPEGGGGVEGNNHLALVPMPRRDIVGVDPPENDSVSTSGSNSSQDECTAVLYDPPSAADNSLARDEEQLAVWEGDEYDEESESERSSFEDEATYPSRLSRIGESGSEEEEESDDDGDGSYGEEDGSYFSEDGSATRGSELASAVERALAIREQGEDDGLSSYGGSRALVARDGGVDSHYEGELVPREEGAMGRYLAGAVDNNHAMVPVDSAIYEAYDHTFVTCPEMMRFRFLYTFLKKNLDKKVMIFFSTTNSAKYHASLLGRFNIKVSTMHSRQKRDRFIRTFLKFSDLDEGILCATDTAGRELDIPPSVDWVIQFEPPEDPSEFILRVARISCDSDRVGRSLLFLNPGEQGFLKYYHSASIPVSEFEIPPNLADVQSTVERHVSGSERLGRAARDAYGSYLIAYASHGFRDVYNVHDLDKSNVASAFGLVGLPSNADDDVTEDTETLVSGGESRVGGEPAAYYASSRPSSSSRGGSSSGGGGGRQQWEKQERARNKSWMKGEKSWPHSQIKLHPRFKGEKF</sequence>
<comment type="function">
    <text evidence="6">RNA helicase.</text>
</comment>
<keyword evidence="1 6" id="KW-0547">Nucleotide-binding</keyword>
<evidence type="ECO:0000256" key="2">
    <source>
        <dbReference type="ARBA" id="ARBA00022801"/>
    </source>
</evidence>
<keyword evidence="4 6" id="KW-0067">ATP-binding</keyword>
<dbReference type="Pfam" id="PF13959">
    <property type="entry name" value="CTE_SPB4"/>
    <property type="match status" value="1"/>
</dbReference>
<keyword evidence="5 6" id="KW-0694">RNA-binding</keyword>
<dbReference type="PANTHER" id="PTHR24031">
    <property type="entry name" value="RNA HELICASE"/>
    <property type="match status" value="1"/>
</dbReference>
<dbReference type="GO" id="GO:0003724">
    <property type="term" value="F:RNA helicase activity"/>
    <property type="evidence" value="ECO:0007669"/>
    <property type="project" value="UniProtKB-EC"/>
</dbReference>
<comment type="caution">
    <text evidence="9">The sequence shown here is derived from an EMBL/GenBank/DDBJ whole genome shotgun (WGS) entry which is preliminary data.</text>
</comment>
<comment type="domain">
    <text evidence="6">The Q motif is unique to and characteristic of the DEAD box family of RNA helicases and controls ATP binding and hydrolysis.</text>
</comment>
<feature type="compositionally biased region" description="Basic and acidic residues" evidence="7">
    <location>
        <begin position="33"/>
        <end position="43"/>
    </location>
</feature>
<feature type="compositionally biased region" description="Low complexity" evidence="7">
    <location>
        <begin position="90"/>
        <end position="112"/>
    </location>
</feature>
<feature type="region of interest" description="Disordered" evidence="7">
    <location>
        <begin position="558"/>
        <end position="645"/>
    </location>
</feature>
<organism evidence="9 10">
    <name type="scientific">Thalassiosira oceanica</name>
    <name type="common">Marine diatom</name>
    <dbReference type="NCBI Taxonomy" id="159749"/>
    <lineage>
        <taxon>Eukaryota</taxon>
        <taxon>Sar</taxon>
        <taxon>Stramenopiles</taxon>
        <taxon>Ochrophyta</taxon>
        <taxon>Bacillariophyta</taxon>
        <taxon>Coscinodiscophyceae</taxon>
        <taxon>Thalassiosirophycidae</taxon>
        <taxon>Thalassiosirales</taxon>
        <taxon>Thalassiosiraceae</taxon>
        <taxon>Thalassiosira</taxon>
    </lineage>
</organism>
<dbReference type="SMART" id="SM00490">
    <property type="entry name" value="HELICc"/>
    <property type="match status" value="1"/>
</dbReference>
<feature type="compositionally biased region" description="Low complexity" evidence="7">
    <location>
        <begin position="589"/>
        <end position="599"/>
    </location>
</feature>
<dbReference type="Pfam" id="PF00271">
    <property type="entry name" value="Helicase_C"/>
    <property type="match status" value="1"/>
</dbReference>
<name>K0STX0_THAOC</name>
<evidence type="ECO:0000256" key="4">
    <source>
        <dbReference type="ARBA" id="ARBA00022840"/>
    </source>
</evidence>
<gene>
    <name evidence="9" type="ORF">THAOC_09938</name>
</gene>
<comment type="catalytic activity">
    <reaction evidence="6">
        <text>ATP + H2O = ADP + phosphate + H(+)</text>
        <dbReference type="Rhea" id="RHEA:13065"/>
        <dbReference type="ChEBI" id="CHEBI:15377"/>
        <dbReference type="ChEBI" id="CHEBI:15378"/>
        <dbReference type="ChEBI" id="CHEBI:30616"/>
        <dbReference type="ChEBI" id="CHEBI:43474"/>
        <dbReference type="ChEBI" id="CHEBI:456216"/>
        <dbReference type="EC" id="3.6.4.13"/>
    </reaction>
</comment>
<evidence type="ECO:0000259" key="8">
    <source>
        <dbReference type="PROSITE" id="PS51194"/>
    </source>
</evidence>
<evidence type="ECO:0000256" key="3">
    <source>
        <dbReference type="ARBA" id="ARBA00022806"/>
    </source>
</evidence>
<feature type="compositionally biased region" description="Low complexity" evidence="7">
    <location>
        <begin position="156"/>
        <end position="165"/>
    </location>
</feature>
<dbReference type="eggNOG" id="KOG0342">
    <property type="taxonomic scope" value="Eukaryota"/>
</dbReference>
<dbReference type="PROSITE" id="PS51194">
    <property type="entry name" value="HELICASE_CTER"/>
    <property type="match status" value="1"/>
</dbReference>
<dbReference type="GO" id="GO:0003723">
    <property type="term" value="F:RNA binding"/>
    <property type="evidence" value="ECO:0007669"/>
    <property type="project" value="UniProtKB-UniRule"/>
</dbReference>
<protein>
    <recommendedName>
        <fullName evidence="6">ATP-dependent RNA helicase</fullName>
        <ecNumber evidence="6">3.6.4.13</ecNumber>
    </recommendedName>
</protein>
<evidence type="ECO:0000256" key="5">
    <source>
        <dbReference type="ARBA" id="ARBA00022884"/>
    </source>
</evidence>
<dbReference type="SMART" id="SM01178">
    <property type="entry name" value="DUF4217"/>
    <property type="match status" value="1"/>
</dbReference>
<dbReference type="SUPFAM" id="SSF52540">
    <property type="entry name" value="P-loop containing nucleoside triphosphate hydrolases"/>
    <property type="match status" value="1"/>
</dbReference>
<dbReference type="InterPro" id="IPR001650">
    <property type="entry name" value="Helicase_C-like"/>
</dbReference>
<dbReference type="EC" id="3.6.4.13" evidence="6"/>
<proteinExistence type="inferred from homology"/>
<dbReference type="CDD" id="cd18787">
    <property type="entry name" value="SF2_C_DEAD"/>
    <property type="match status" value="1"/>
</dbReference>
<dbReference type="GO" id="GO:0016787">
    <property type="term" value="F:hydrolase activity"/>
    <property type="evidence" value="ECO:0007669"/>
    <property type="project" value="UniProtKB-KW"/>
</dbReference>
<feature type="compositionally biased region" description="Acidic residues" evidence="7">
    <location>
        <begin position="560"/>
        <end position="569"/>
    </location>
</feature>
<dbReference type="EMBL" id="AGNL01010775">
    <property type="protein sequence ID" value="EJK68850.1"/>
    <property type="molecule type" value="Genomic_DNA"/>
</dbReference>
<feature type="domain" description="Helicase C-terminal" evidence="8">
    <location>
        <begin position="350"/>
        <end position="500"/>
    </location>
</feature>
<dbReference type="GO" id="GO:0005524">
    <property type="term" value="F:ATP binding"/>
    <property type="evidence" value="ECO:0007669"/>
    <property type="project" value="UniProtKB-UniRule"/>
</dbReference>
<dbReference type="AlphaFoldDB" id="K0STX0"/>
<evidence type="ECO:0000256" key="6">
    <source>
        <dbReference type="RuleBase" id="RU365068"/>
    </source>
</evidence>
<evidence type="ECO:0000313" key="9">
    <source>
        <dbReference type="EMBL" id="EJK68850.1"/>
    </source>
</evidence>